<keyword evidence="3 5" id="KW-0238">DNA-binding</keyword>
<gene>
    <name evidence="8" type="ordered locus">RGE_28350</name>
</gene>
<dbReference type="EMBL" id="AP012320">
    <property type="protein sequence ID" value="BAL96174.1"/>
    <property type="molecule type" value="Genomic_DNA"/>
</dbReference>
<evidence type="ECO:0000313" key="9">
    <source>
        <dbReference type="Proteomes" id="UP000007883"/>
    </source>
</evidence>
<accession>I0HT37</accession>
<dbReference type="PROSITE" id="PS51898">
    <property type="entry name" value="TYR_RECOMBINASE"/>
    <property type="match status" value="1"/>
</dbReference>
<dbReference type="STRING" id="983917.RGE_28350"/>
<dbReference type="InterPro" id="IPR011010">
    <property type="entry name" value="DNA_brk_join_enz"/>
</dbReference>
<dbReference type="GO" id="GO:0003677">
    <property type="term" value="F:DNA binding"/>
    <property type="evidence" value="ECO:0007669"/>
    <property type="project" value="UniProtKB-UniRule"/>
</dbReference>
<organism evidence="8 9">
    <name type="scientific">Rubrivivax gelatinosus (strain NBRC 100245 / IL144)</name>
    <dbReference type="NCBI Taxonomy" id="983917"/>
    <lineage>
        <taxon>Bacteria</taxon>
        <taxon>Pseudomonadati</taxon>
        <taxon>Pseudomonadota</taxon>
        <taxon>Betaproteobacteria</taxon>
        <taxon>Burkholderiales</taxon>
        <taxon>Sphaerotilaceae</taxon>
        <taxon>Rubrivivax</taxon>
    </lineage>
</organism>
<dbReference type="HOGENOM" id="CLU_038358_1_0_4"/>
<feature type="domain" description="Tyr recombinase" evidence="6">
    <location>
        <begin position="242"/>
        <end position="419"/>
    </location>
</feature>
<evidence type="ECO:0000259" key="7">
    <source>
        <dbReference type="PROSITE" id="PS51900"/>
    </source>
</evidence>
<dbReference type="PATRIC" id="fig|983917.3.peg.2763"/>
<dbReference type="KEGG" id="rge:RGE_28350"/>
<evidence type="ECO:0000259" key="6">
    <source>
        <dbReference type="PROSITE" id="PS51898"/>
    </source>
</evidence>
<dbReference type="PANTHER" id="PTHR30349:SF41">
    <property type="entry name" value="INTEGRASE_RECOMBINASE PROTEIN MJ0367-RELATED"/>
    <property type="match status" value="1"/>
</dbReference>
<evidence type="ECO:0000256" key="1">
    <source>
        <dbReference type="ARBA" id="ARBA00008857"/>
    </source>
</evidence>
<dbReference type="PANTHER" id="PTHR30349">
    <property type="entry name" value="PHAGE INTEGRASE-RELATED"/>
    <property type="match status" value="1"/>
</dbReference>
<evidence type="ECO:0000256" key="4">
    <source>
        <dbReference type="ARBA" id="ARBA00023172"/>
    </source>
</evidence>
<dbReference type="Gene3D" id="1.10.443.10">
    <property type="entry name" value="Intergrase catalytic core"/>
    <property type="match status" value="1"/>
</dbReference>
<dbReference type="SUPFAM" id="SSF56349">
    <property type="entry name" value="DNA breaking-rejoining enzymes"/>
    <property type="match status" value="1"/>
</dbReference>
<evidence type="ECO:0000313" key="8">
    <source>
        <dbReference type="EMBL" id="BAL96174.1"/>
    </source>
</evidence>
<dbReference type="InterPro" id="IPR013762">
    <property type="entry name" value="Integrase-like_cat_sf"/>
</dbReference>
<dbReference type="InterPro" id="IPR046668">
    <property type="entry name" value="DUF6538"/>
</dbReference>
<reference evidence="8 9" key="1">
    <citation type="journal article" date="2012" name="J. Bacteriol.">
        <title>Complete genome sequence of phototrophic betaproteobacterium Rubrivivax gelatinosus IL144.</title>
        <authorList>
            <person name="Nagashima S."/>
            <person name="Kamimura A."/>
            <person name="Shimizu T."/>
            <person name="Nakamura-isaki S."/>
            <person name="Aono E."/>
            <person name="Sakamoto K."/>
            <person name="Ichikawa N."/>
            <person name="Nakazawa H."/>
            <person name="Sekine M."/>
            <person name="Yamazaki S."/>
            <person name="Fujita N."/>
            <person name="Shimada K."/>
            <person name="Hanada S."/>
            <person name="Nagashima K.V.P."/>
        </authorList>
    </citation>
    <scope>NUCLEOTIDE SEQUENCE [LARGE SCALE GENOMIC DNA]</scope>
    <source>
        <strain evidence="9">NBRC 100245 / IL144</strain>
    </source>
</reference>
<dbReference type="Pfam" id="PF00589">
    <property type="entry name" value="Phage_integrase"/>
    <property type="match status" value="1"/>
</dbReference>
<dbReference type="InterPro" id="IPR044068">
    <property type="entry name" value="CB"/>
</dbReference>
<evidence type="ECO:0000256" key="3">
    <source>
        <dbReference type="ARBA" id="ARBA00023125"/>
    </source>
</evidence>
<dbReference type="AlphaFoldDB" id="I0HT37"/>
<dbReference type="Pfam" id="PF20172">
    <property type="entry name" value="DUF6538"/>
    <property type="match status" value="1"/>
</dbReference>
<comment type="similarity">
    <text evidence="1">Belongs to the 'phage' integrase family.</text>
</comment>
<dbReference type="Proteomes" id="UP000007883">
    <property type="component" value="Chromosome"/>
</dbReference>
<evidence type="ECO:0000256" key="2">
    <source>
        <dbReference type="ARBA" id="ARBA00022908"/>
    </source>
</evidence>
<feature type="domain" description="Core-binding (CB)" evidence="7">
    <location>
        <begin position="126"/>
        <end position="207"/>
    </location>
</feature>
<name>I0HT37_RUBGI</name>
<dbReference type="InterPro" id="IPR050090">
    <property type="entry name" value="Tyrosine_recombinase_XerCD"/>
</dbReference>
<keyword evidence="9" id="KW-1185">Reference proteome</keyword>
<dbReference type="RefSeq" id="WP_014429035.1">
    <property type="nucleotide sequence ID" value="NC_017075.1"/>
</dbReference>
<keyword evidence="4" id="KW-0233">DNA recombination</keyword>
<dbReference type="PROSITE" id="PS51900">
    <property type="entry name" value="CB"/>
    <property type="match status" value="1"/>
</dbReference>
<dbReference type="GO" id="GO:0006310">
    <property type="term" value="P:DNA recombination"/>
    <property type="evidence" value="ECO:0007669"/>
    <property type="project" value="UniProtKB-KW"/>
</dbReference>
<dbReference type="InterPro" id="IPR002104">
    <property type="entry name" value="Integrase_catalytic"/>
</dbReference>
<protein>
    <submittedName>
        <fullName evidence="8">Phage integrase family protein</fullName>
    </submittedName>
</protein>
<dbReference type="GO" id="GO:0015074">
    <property type="term" value="P:DNA integration"/>
    <property type="evidence" value="ECO:0007669"/>
    <property type="project" value="UniProtKB-KW"/>
</dbReference>
<dbReference type="eggNOG" id="COG0582">
    <property type="taxonomic scope" value="Bacteria"/>
</dbReference>
<keyword evidence="2" id="KW-0229">DNA integration</keyword>
<proteinExistence type="inferred from homology"/>
<sequence length="433" mass="48234">MADHIELCRNVWFATLKVPADLRPQLGRTKFKQTLQTTDRRRAVELAKPVVALWKAQLRQLQGEPGAVKTEALRWRATLEELKKAGDHDTAEAMEMLVTDKAEEVEQEKGTAEAQAFASLALGYSTPSTLHYDAWVASIQYLVPKARDQYKADVRRLVDRFDTLEAMTPGALAQWAEQLKANPKAPVSPGSLKRMVSCWRSYWRYLQADKVKAVPKGVDPFAEIELPSKKAKGKRAQREQQDHWLPFDPAAVPKLAQAAKDKGDDKLADLIALGAYTGARIEELCSLKWRDVKADSFSIVDSKTHAGLREVPLHPALQPLMKALKEEATDDYVIGGLTFNKYDDRSNAIGKRFGRLKAAMGHGPLFVFHSLRKTLVTLLEDAGVSENLAADIVGHEKPRITYGLYSGGATLKTKAEAIRRVRYPAKVGRAAEW</sequence>
<evidence type="ECO:0000256" key="5">
    <source>
        <dbReference type="PROSITE-ProRule" id="PRU01248"/>
    </source>
</evidence>